<dbReference type="InterPro" id="IPR012223">
    <property type="entry name" value="TEII"/>
</dbReference>
<gene>
    <name evidence="3" type="ORF">FHS29_000336</name>
</gene>
<evidence type="ECO:0000313" key="4">
    <source>
        <dbReference type="Proteomes" id="UP000547510"/>
    </source>
</evidence>
<dbReference type="PANTHER" id="PTHR11487:SF0">
    <property type="entry name" value="S-ACYL FATTY ACID SYNTHASE THIOESTERASE, MEDIUM CHAIN"/>
    <property type="match status" value="1"/>
</dbReference>
<organism evidence="3 4">
    <name type="scientific">Saccharothrix tamanrassetensis</name>
    <dbReference type="NCBI Taxonomy" id="1051531"/>
    <lineage>
        <taxon>Bacteria</taxon>
        <taxon>Bacillati</taxon>
        <taxon>Actinomycetota</taxon>
        <taxon>Actinomycetes</taxon>
        <taxon>Pseudonocardiales</taxon>
        <taxon>Pseudonocardiaceae</taxon>
        <taxon>Saccharothrix</taxon>
    </lineage>
</organism>
<evidence type="ECO:0000313" key="3">
    <source>
        <dbReference type="EMBL" id="MBB5953766.1"/>
    </source>
</evidence>
<accession>A0A841CDD4</accession>
<dbReference type="EMBL" id="JACHJN010000001">
    <property type="protein sequence ID" value="MBB5953766.1"/>
    <property type="molecule type" value="Genomic_DNA"/>
</dbReference>
<reference evidence="3 4" key="1">
    <citation type="submission" date="2020-08" db="EMBL/GenBank/DDBJ databases">
        <title>Genomic Encyclopedia of Type Strains, Phase III (KMG-III): the genomes of soil and plant-associated and newly described type strains.</title>
        <authorList>
            <person name="Whitman W."/>
        </authorList>
    </citation>
    <scope>NUCLEOTIDE SEQUENCE [LARGE SCALE GENOMIC DNA]</scope>
    <source>
        <strain evidence="3 4">CECT 8640</strain>
    </source>
</reference>
<feature type="domain" description="Thioesterase" evidence="2">
    <location>
        <begin position="17"/>
        <end position="235"/>
    </location>
</feature>
<dbReference type="PANTHER" id="PTHR11487">
    <property type="entry name" value="THIOESTERASE"/>
    <property type="match status" value="1"/>
</dbReference>
<dbReference type="SUPFAM" id="SSF53474">
    <property type="entry name" value="alpha/beta-Hydrolases"/>
    <property type="match status" value="1"/>
</dbReference>
<dbReference type="GO" id="GO:0008610">
    <property type="term" value="P:lipid biosynthetic process"/>
    <property type="evidence" value="ECO:0007669"/>
    <property type="project" value="TreeGrafter"/>
</dbReference>
<evidence type="ECO:0000259" key="2">
    <source>
        <dbReference type="Pfam" id="PF00975"/>
    </source>
</evidence>
<dbReference type="Proteomes" id="UP000547510">
    <property type="component" value="Unassembled WGS sequence"/>
</dbReference>
<name>A0A841CDD4_9PSEU</name>
<sequence>MTSPWLKPPTTDAPVLLYCVAHAGGGAAFFRPWRDALAPDVGVCPVVLPGREARLRETPCTAVDQIVPPLAAAISAHADRPYALFGHSMGAVIAYEVARTLSTLPDGPSHLFVSGRRAPHLPARRDPLHPLPHKEFMPAVAAMGGTPAEVLDQPDLIRMFLPGLRADFTVNETYEHRPGPALDCPVTGLTGDTDPEVDLAEMRRWNDITTGPFRLRVFRGGHFYLTGPPAEVANALRTDLAAAC</sequence>
<dbReference type="InterPro" id="IPR029058">
    <property type="entry name" value="AB_hydrolase_fold"/>
</dbReference>
<proteinExistence type="inferred from homology"/>
<protein>
    <submittedName>
        <fullName evidence="3">Surfactin synthase thioesterase subunit</fullName>
    </submittedName>
</protein>
<comment type="similarity">
    <text evidence="1">Belongs to the thioesterase family.</text>
</comment>
<keyword evidence="4" id="KW-1185">Reference proteome</keyword>
<dbReference type="AlphaFoldDB" id="A0A841CDD4"/>
<evidence type="ECO:0000256" key="1">
    <source>
        <dbReference type="ARBA" id="ARBA00007169"/>
    </source>
</evidence>
<dbReference type="RefSeq" id="WP_184687532.1">
    <property type="nucleotide sequence ID" value="NZ_JACHJN010000001.1"/>
</dbReference>
<dbReference type="Pfam" id="PF00975">
    <property type="entry name" value="Thioesterase"/>
    <property type="match status" value="1"/>
</dbReference>
<dbReference type="Gene3D" id="3.40.50.1820">
    <property type="entry name" value="alpha/beta hydrolase"/>
    <property type="match status" value="1"/>
</dbReference>
<comment type="caution">
    <text evidence="3">The sequence shown here is derived from an EMBL/GenBank/DDBJ whole genome shotgun (WGS) entry which is preliminary data.</text>
</comment>
<dbReference type="InterPro" id="IPR001031">
    <property type="entry name" value="Thioesterase"/>
</dbReference>